<evidence type="ECO:0000313" key="9">
    <source>
        <dbReference type="Proteomes" id="UP000070404"/>
    </source>
</evidence>
<evidence type="ECO:0000256" key="4">
    <source>
        <dbReference type="ARBA" id="ARBA00022454"/>
    </source>
</evidence>
<evidence type="ECO:0000256" key="2">
    <source>
        <dbReference type="ARBA" id="ARBA00004496"/>
    </source>
</evidence>
<dbReference type="PANTHER" id="PTHR47828:SF1">
    <property type="entry name" value="ARCHAEAL HISTONE A"/>
    <property type="match status" value="1"/>
</dbReference>
<comment type="similarity">
    <text evidence="3">Belongs to the archaeal histone HMF family.</text>
</comment>
<reference evidence="8 9" key="1">
    <citation type="journal article" date="2016" name="Sci. Rep.">
        <title>Metabolic traits of an uncultured archaeal lineage -MSBL1- from brine pools of the Red Sea.</title>
        <authorList>
            <person name="Mwirichia R."/>
            <person name="Alam I."/>
            <person name="Rashid M."/>
            <person name="Vinu M."/>
            <person name="Ba-Alawi W."/>
            <person name="Anthony Kamau A."/>
            <person name="Kamanda Ngugi D."/>
            <person name="Goker M."/>
            <person name="Klenk H.P."/>
            <person name="Bajic V."/>
            <person name="Stingl U."/>
        </authorList>
    </citation>
    <scope>NUCLEOTIDE SEQUENCE [LARGE SCALE GENOMIC DNA]</scope>
    <source>
        <strain evidence="8">SCGC-AAA382C18</strain>
    </source>
</reference>
<dbReference type="Pfam" id="PF00808">
    <property type="entry name" value="CBFD_NFYB_HMF"/>
    <property type="match status" value="1"/>
</dbReference>
<proteinExistence type="inferred from homology"/>
<evidence type="ECO:0000313" key="8">
    <source>
        <dbReference type="EMBL" id="KXB06236.1"/>
    </source>
</evidence>
<sequence length="67" mass="7410">MVELPTAAVDRIIRRSGGQRVSEKAAEKLAELLEEKGLEIAKEAVKLTDHAGRKTVRDTDIILANKR</sequence>
<dbReference type="AlphaFoldDB" id="A0A133VIH5"/>
<dbReference type="GO" id="GO:0005694">
    <property type="term" value="C:chromosome"/>
    <property type="evidence" value="ECO:0007669"/>
    <property type="project" value="UniProtKB-SubCell"/>
</dbReference>
<dbReference type="InterPro" id="IPR003958">
    <property type="entry name" value="CBFA_NFYB_domain"/>
</dbReference>
<dbReference type="InterPro" id="IPR050004">
    <property type="entry name" value="HmfB-like"/>
</dbReference>
<protein>
    <submittedName>
        <fullName evidence="8">Histone</fullName>
    </submittedName>
</protein>
<evidence type="ECO:0000256" key="1">
    <source>
        <dbReference type="ARBA" id="ARBA00004286"/>
    </source>
</evidence>
<dbReference type="InterPro" id="IPR009072">
    <property type="entry name" value="Histone-fold"/>
</dbReference>
<dbReference type="Gene3D" id="1.10.20.10">
    <property type="entry name" value="Histone, subunit A"/>
    <property type="match status" value="1"/>
</dbReference>
<organism evidence="8 9">
    <name type="scientific">candidate division MSBL1 archaeon SCGC-AAA382C18</name>
    <dbReference type="NCBI Taxonomy" id="1698281"/>
    <lineage>
        <taxon>Archaea</taxon>
        <taxon>Methanobacteriati</taxon>
        <taxon>Methanobacteriota</taxon>
        <taxon>candidate division MSBL1</taxon>
    </lineage>
</organism>
<feature type="domain" description="Transcription factor CBF/NF-Y/archaeal histone" evidence="7">
    <location>
        <begin position="3"/>
        <end position="64"/>
    </location>
</feature>
<comment type="subcellular location">
    <subcellularLocation>
        <location evidence="1">Chromosome</location>
    </subcellularLocation>
    <subcellularLocation>
        <location evidence="2">Cytoplasm</location>
    </subcellularLocation>
</comment>
<comment type="caution">
    <text evidence="8">The sequence shown here is derived from an EMBL/GenBank/DDBJ whole genome shotgun (WGS) entry which is preliminary data.</text>
</comment>
<dbReference type="GO" id="GO:0003677">
    <property type="term" value="F:DNA binding"/>
    <property type="evidence" value="ECO:0007669"/>
    <property type="project" value="UniProtKB-KW"/>
</dbReference>
<keyword evidence="4" id="KW-0158">Chromosome</keyword>
<dbReference type="SUPFAM" id="SSF47113">
    <property type="entry name" value="Histone-fold"/>
    <property type="match status" value="1"/>
</dbReference>
<evidence type="ECO:0000256" key="5">
    <source>
        <dbReference type="ARBA" id="ARBA00022490"/>
    </source>
</evidence>
<gene>
    <name evidence="8" type="ORF">AKJ52_02405</name>
</gene>
<dbReference type="GO" id="GO:0005737">
    <property type="term" value="C:cytoplasm"/>
    <property type="evidence" value="ECO:0007669"/>
    <property type="project" value="UniProtKB-SubCell"/>
</dbReference>
<evidence type="ECO:0000256" key="3">
    <source>
        <dbReference type="ARBA" id="ARBA00008264"/>
    </source>
</evidence>
<name>A0A133VIH5_9EURY</name>
<keyword evidence="6" id="KW-0238">DNA-binding</keyword>
<dbReference type="Proteomes" id="UP000070404">
    <property type="component" value="Unassembled WGS sequence"/>
</dbReference>
<keyword evidence="9" id="KW-1185">Reference proteome</keyword>
<dbReference type="EMBL" id="LHYF01000045">
    <property type="protein sequence ID" value="KXB06236.1"/>
    <property type="molecule type" value="Genomic_DNA"/>
</dbReference>
<dbReference type="PANTHER" id="PTHR47828">
    <property type="entry name" value="ARCHAEAL HISTONE A"/>
    <property type="match status" value="1"/>
</dbReference>
<accession>A0A133VIH5</accession>
<dbReference type="NCBIfam" id="NF043032">
    <property type="entry name" value="archaea_histone"/>
    <property type="match status" value="1"/>
</dbReference>
<dbReference type="GO" id="GO:0046982">
    <property type="term" value="F:protein heterodimerization activity"/>
    <property type="evidence" value="ECO:0007669"/>
    <property type="project" value="InterPro"/>
</dbReference>
<dbReference type="CDD" id="cd22909">
    <property type="entry name" value="HFD_archaea_histone-like"/>
    <property type="match status" value="1"/>
</dbReference>
<evidence type="ECO:0000256" key="6">
    <source>
        <dbReference type="ARBA" id="ARBA00023125"/>
    </source>
</evidence>
<evidence type="ECO:0000259" key="7">
    <source>
        <dbReference type="Pfam" id="PF00808"/>
    </source>
</evidence>
<dbReference type="InterPro" id="IPR050947">
    <property type="entry name" value="Archaeal_histone_HMF"/>
</dbReference>
<keyword evidence="5" id="KW-0963">Cytoplasm</keyword>